<dbReference type="Pfam" id="PF02151">
    <property type="entry name" value="UVR"/>
    <property type="match status" value="1"/>
</dbReference>
<comment type="subcellular location">
    <subcellularLocation>
        <location evidence="1 12">Cytoplasm</location>
    </subcellularLocation>
</comment>
<dbReference type="NCBIfam" id="NF003673">
    <property type="entry name" value="PRK05298.1"/>
    <property type="match status" value="1"/>
</dbReference>
<dbReference type="GO" id="GO:0004518">
    <property type="term" value="F:nuclease activity"/>
    <property type="evidence" value="ECO:0007669"/>
    <property type="project" value="UniProtKB-KW"/>
</dbReference>
<comment type="subunit">
    <text evidence="10 12">Forms a heterotetramer with UvrA during the search for lesions. Interacts with UvrC in an incision complex.</text>
</comment>
<dbReference type="Pfam" id="PF04851">
    <property type="entry name" value="ResIII"/>
    <property type="match status" value="1"/>
</dbReference>
<evidence type="ECO:0000256" key="11">
    <source>
        <dbReference type="ARBA" id="ARBA00029504"/>
    </source>
</evidence>
<comment type="similarity">
    <text evidence="2 12">Belongs to the UvrB family.</text>
</comment>
<keyword evidence="5 12" id="KW-0227">DNA damage</keyword>
<dbReference type="Pfam" id="PF17757">
    <property type="entry name" value="UvrB_inter"/>
    <property type="match status" value="1"/>
</dbReference>
<evidence type="ECO:0000256" key="12">
    <source>
        <dbReference type="RuleBase" id="RU003587"/>
    </source>
</evidence>
<accession>A0A1G2QZ52</accession>
<evidence type="ECO:0000256" key="2">
    <source>
        <dbReference type="ARBA" id="ARBA00008533"/>
    </source>
</evidence>
<dbReference type="NCBIfam" id="TIGR00631">
    <property type="entry name" value="uvrb"/>
    <property type="match status" value="1"/>
</dbReference>
<dbReference type="InterPro" id="IPR001943">
    <property type="entry name" value="UVR_dom"/>
</dbReference>
<keyword evidence="3" id="KW-0963">Cytoplasm</keyword>
<name>A0A1G2QZ52_9BACT</name>
<dbReference type="InterPro" id="IPR001650">
    <property type="entry name" value="Helicase_C-like"/>
</dbReference>
<evidence type="ECO:0000259" key="15">
    <source>
        <dbReference type="PROSITE" id="PS51192"/>
    </source>
</evidence>
<sequence>MQFELVSKFTPTGDQPKAIEMLTKNVRAGIPHQVLLGVTGSGKTFSASNVIARTQLPTLVISPNKTLAAQLYQEFREFFPRNSVHYFVSYYDYYQPEAYIPQTDTYIEKDAKINETLDRLRHEAAQEVLSRRDVIVVASVSCIYNIGSPTEYRDISLEIRAGQRRKEFLSRLTLLQYERNDIDFAPGKFRMRGDVLEIFSVTGKELIRLEFDGDLIEQISLASLADSKAISPSFKPLQGAYRLFPAKFWVTDEKKLKIAMVNIRTELEEHLRALKSQNKLVEAQRLEQRTNYDLEMIQESGYCHGIENYSRHFEFRKPGDPPYTMLDYFASSAKDGKFLVLVDESHLTLPQIRAMSAQDRIRKESLVQHGFRLPSAIDNRPLTFDEFLERVSQAIYISATPSAFEKEKANKHIAEQIIRPTGLLEPEIEIRPTGNQMEDVIGEIQSYKKKNQRVLVLTLTKRLSEEIADFLTQRGINVQWLHSEIKTLERPAILEKFRRGEFDVLVGINLLREGLDLPEVALVAILDADKEGFLRNDTTLIQTMGRAARHIEGKAILYADKITGSMERAIAEIHRRREIQRAYNAEHGLTPQAIQKEIRSWELLEQQHKHETAVAEFGAVQDIKLLEKEMKEAAKDMDFERAAEIRDLISKIKKKLENSRPTRLEETKNYDTKKMP</sequence>
<dbReference type="InterPro" id="IPR024759">
    <property type="entry name" value="UvrB_YAD/RRR_dom"/>
</dbReference>
<dbReference type="GO" id="GO:0006289">
    <property type="term" value="P:nucleotide-excision repair"/>
    <property type="evidence" value="ECO:0007669"/>
    <property type="project" value="InterPro"/>
</dbReference>
<dbReference type="GO" id="GO:0005524">
    <property type="term" value="F:ATP binding"/>
    <property type="evidence" value="ECO:0007669"/>
    <property type="project" value="UniProtKB-KW"/>
</dbReference>
<evidence type="ECO:0000256" key="4">
    <source>
        <dbReference type="ARBA" id="ARBA00022741"/>
    </source>
</evidence>
<gene>
    <name evidence="17" type="ORF">A3C04_00050</name>
</gene>
<dbReference type="AlphaFoldDB" id="A0A1G2QZ52"/>
<dbReference type="InterPro" id="IPR014001">
    <property type="entry name" value="Helicase_ATP-bd"/>
</dbReference>
<evidence type="ECO:0000256" key="7">
    <source>
        <dbReference type="ARBA" id="ARBA00022840"/>
    </source>
</evidence>
<feature type="region of interest" description="Disordered" evidence="13">
    <location>
        <begin position="656"/>
        <end position="676"/>
    </location>
</feature>
<evidence type="ECO:0000256" key="9">
    <source>
        <dbReference type="ARBA" id="ARBA00023204"/>
    </source>
</evidence>
<dbReference type="PROSITE" id="PS51194">
    <property type="entry name" value="HELICASE_CTER"/>
    <property type="match status" value="1"/>
</dbReference>
<dbReference type="InterPro" id="IPR027417">
    <property type="entry name" value="P-loop_NTPase"/>
</dbReference>
<dbReference type="EMBL" id="MHTV01000040">
    <property type="protein sequence ID" value="OHA65876.1"/>
    <property type="molecule type" value="Genomic_DNA"/>
</dbReference>
<evidence type="ECO:0000313" key="17">
    <source>
        <dbReference type="EMBL" id="OHA65876.1"/>
    </source>
</evidence>
<keyword evidence="12" id="KW-0742">SOS response</keyword>
<dbReference type="PANTHER" id="PTHR24029">
    <property type="entry name" value="UVRABC SYSTEM PROTEIN B"/>
    <property type="match status" value="1"/>
</dbReference>
<reference evidence="17 18" key="1">
    <citation type="journal article" date="2016" name="Nat. Commun.">
        <title>Thousands of microbial genomes shed light on interconnected biogeochemical processes in an aquifer system.</title>
        <authorList>
            <person name="Anantharaman K."/>
            <person name="Brown C.T."/>
            <person name="Hug L.A."/>
            <person name="Sharon I."/>
            <person name="Castelle C.J."/>
            <person name="Probst A.J."/>
            <person name="Thomas B.C."/>
            <person name="Singh A."/>
            <person name="Wilkins M.J."/>
            <person name="Karaoz U."/>
            <person name="Brodie E.L."/>
            <person name="Williams K.H."/>
            <person name="Hubbard S.S."/>
            <person name="Banfield J.F."/>
        </authorList>
    </citation>
    <scope>NUCLEOTIDE SEQUENCE [LARGE SCALE GENOMIC DNA]</scope>
</reference>
<dbReference type="Pfam" id="PF12344">
    <property type="entry name" value="UvrB"/>
    <property type="match status" value="1"/>
</dbReference>
<dbReference type="PANTHER" id="PTHR24029:SF0">
    <property type="entry name" value="UVRABC SYSTEM PROTEIN B"/>
    <property type="match status" value="1"/>
</dbReference>
<dbReference type="Proteomes" id="UP000178092">
    <property type="component" value="Unassembled WGS sequence"/>
</dbReference>
<dbReference type="GO" id="GO:0009432">
    <property type="term" value="P:SOS response"/>
    <property type="evidence" value="ECO:0007669"/>
    <property type="project" value="UniProtKB-KW"/>
</dbReference>
<evidence type="ECO:0000256" key="8">
    <source>
        <dbReference type="ARBA" id="ARBA00022881"/>
    </source>
</evidence>
<evidence type="ECO:0000256" key="13">
    <source>
        <dbReference type="SAM" id="MobiDB-lite"/>
    </source>
</evidence>
<keyword evidence="6 12" id="KW-0228">DNA excision</keyword>
<evidence type="ECO:0000256" key="5">
    <source>
        <dbReference type="ARBA" id="ARBA00022763"/>
    </source>
</evidence>
<feature type="domain" description="UVR" evidence="14">
    <location>
        <begin position="620"/>
        <end position="655"/>
    </location>
</feature>
<dbReference type="SUPFAM" id="SSF46600">
    <property type="entry name" value="C-terminal UvrC-binding domain of UvrB"/>
    <property type="match status" value="1"/>
</dbReference>
<dbReference type="InterPro" id="IPR041471">
    <property type="entry name" value="UvrB_inter"/>
</dbReference>
<dbReference type="GO" id="GO:0009380">
    <property type="term" value="C:excinuclease repair complex"/>
    <property type="evidence" value="ECO:0007669"/>
    <property type="project" value="InterPro"/>
</dbReference>
<dbReference type="InterPro" id="IPR036876">
    <property type="entry name" value="UVR_dom_sf"/>
</dbReference>
<dbReference type="CDD" id="cd17916">
    <property type="entry name" value="DEXHc_UvrB"/>
    <property type="match status" value="1"/>
</dbReference>
<dbReference type="Gene3D" id="4.10.860.10">
    <property type="entry name" value="UVR domain"/>
    <property type="match status" value="1"/>
</dbReference>
<evidence type="ECO:0000259" key="16">
    <source>
        <dbReference type="PROSITE" id="PS51194"/>
    </source>
</evidence>
<evidence type="ECO:0000313" key="18">
    <source>
        <dbReference type="Proteomes" id="UP000178092"/>
    </source>
</evidence>
<dbReference type="GO" id="GO:0003677">
    <property type="term" value="F:DNA binding"/>
    <property type="evidence" value="ECO:0007669"/>
    <property type="project" value="InterPro"/>
</dbReference>
<evidence type="ECO:0000256" key="6">
    <source>
        <dbReference type="ARBA" id="ARBA00022769"/>
    </source>
</evidence>
<dbReference type="SUPFAM" id="SSF52540">
    <property type="entry name" value="P-loop containing nucleoside triphosphate hydrolases"/>
    <property type="match status" value="2"/>
</dbReference>
<comment type="caution">
    <text evidence="17">The sequence shown here is derived from an EMBL/GenBank/DDBJ whole genome shotgun (WGS) entry which is preliminary data.</text>
</comment>
<protein>
    <recommendedName>
        <fullName evidence="11 12">UvrABC system protein B</fullName>
    </recommendedName>
</protein>
<evidence type="ECO:0000256" key="3">
    <source>
        <dbReference type="ARBA" id="ARBA00022490"/>
    </source>
</evidence>
<dbReference type="Pfam" id="PF00271">
    <property type="entry name" value="Helicase_C"/>
    <property type="match status" value="1"/>
</dbReference>
<dbReference type="CDD" id="cd18790">
    <property type="entry name" value="SF2_C_UvrB"/>
    <property type="match status" value="1"/>
</dbReference>
<keyword evidence="8 12" id="KW-0267">Excision nuclease</keyword>
<keyword evidence="7" id="KW-0067">ATP-binding</keyword>
<proteinExistence type="inferred from homology"/>
<evidence type="ECO:0000256" key="10">
    <source>
        <dbReference type="ARBA" id="ARBA00026033"/>
    </source>
</evidence>
<evidence type="ECO:0000259" key="14">
    <source>
        <dbReference type="PROSITE" id="PS50151"/>
    </source>
</evidence>
<dbReference type="PROSITE" id="PS51192">
    <property type="entry name" value="HELICASE_ATP_BIND_1"/>
    <property type="match status" value="1"/>
</dbReference>
<feature type="domain" description="Helicase C-terminal" evidence="16">
    <location>
        <begin position="436"/>
        <end position="598"/>
    </location>
</feature>
<keyword evidence="9 12" id="KW-0234">DNA repair</keyword>
<dbReference type="GO" id="GO:0005737">
    <property type="term" value="C:cytoplasm"/>
    <property type="evidence" value="ECO:0007669"/>
    <property type="project" value="UniProtKB-SubCell"/>
</dbReference>
<organism evidence="17 18">
    <name type="scientific">Candidatus Wildermuthbacteria bacterium RIFCSPHIGHO2_02_FULL_45_25</name>
    <dbReference type="NCBI Taxonomy" id="1802450"/>
    <lineage>
        <taxon>Bacteria</taxon>
        <taxon>Candidatus Wildermuthiibacteriota</taxon>
    </lineage>
</organism>
<feature type="domain" description="Helicase ATP-binding" evidence="15">
    <location>
        <begin position="24"/>
        <end position="221"/>
    </location>
</feature>
<dbReference type="InterPro" id="IPR006935">
    <property type="entry name" value="Helicase/UvrB_N"/>
</dbReference>
<dbReference type="SMART" id="SM00487">
    <property type="entry name" value="DEXDc"/>
    <property type="match status" value="1"/>
</dbReference>
<evidence type="ECO:0000256" key="1">
    <source>
        <dbReference type="ARBA" id="ARBA00004496"/>
    </source>
</evidence>
<dbReference type="SMART" id="SM00490">
    <property type="entry name" value="HELICc"/>
    <property type="match status" value="1"/>
</dbReference>
<keyword evidence="4" id="KW-0547">Nucleotide-binding</keyword>
<dbReference type="InterPro" id="IPR004807">
    <property type="entry name" value="UvrB"/>
</dbReference>
<dbReference type="GO" id="GO:0016887">
    <property type="term" value="F:ATP hydrolysis activity"/>
    <property type="evidence" value="ECO:0007669"/>
    <property type="project" value="InterPro"/>
</dbReference>
<dbReference type="Gene3D" id="3.40.50.300">
    <property type="entry name" value="P-loop containing nucleotide triphosphate hydrolases"/>
    <property type="match status" value="3"/>
</dbReference>
<dbReference type="PROSITE" id="PS50151">
    <property type="entry name" value="UVR"/>
    <property type="match status" value="1"/>
</dbReference>